<dbReference type="Proteomes" id="UP000184255">
    <property type="component" value="Unassembled WGS sequence"/>
</dbReference>
<gene>
    <name evidence="2" type="ORF">FMAN_08205</name>
</gene>
<evidence type="ECO:0000313" key="3">
    <source>
        <dbReference type="Proteomes" id="UP000184255"/>
    </source>
</evidence>
<sequence length="168" mass="19455">MTIKLETANRNWVLYASEWTLPLANPNSSQRNFSLHPQVLNLTPLDPTQPNTTKLISTQTHSTWHSRQQQQQRLNRDNFRQAKMPCPTKECPTPSGNNPQAMSSEILDEVNERLIEWLKQEATTFDDESSEDETSSDEEEPEKKSSRPFGSLALRLKKWFTGHHHQEK</sequence>
<name>A0A1L7U272_FUSMA</name>
<feature type="compositionally biased region" description="Acidic residues" evidence="1">
    <location>
        <begin position="124"/>
        <end position="140"/>
    </location>
</feature>
<dbReference type="VEuPathDB" id="FungiDB:FMAN_08205"/>
<protein>
    <submittedName>
        <fullName evidence="2">Uncharacterized protein</fullName>
    </submittedName>
</protein>
<comment type="caution">
    <text evidence="2">The sequence shown here is derived from an EMBL/GenBank/DDBJ whole genome shotgun (WGS) entry which is preliminary data.</text>
</comment>
<keyword evidence="3" id="KW-1185">Reference proteome</keyword>
<feature type="compositionally biased region" description="Polar residues" evidence="1">
    <location>
        <begin position="94"/>
        <end position="103"/>
    </location>
</feature>
<proteinExistence type="predicted"/>
<dbReference type="RefSeq" id="XP_041687412.1">
    <property type="nucleotide sequence ID" value="XM_041821653.1"/>
</dbReference>
<organism evidence="2 3">
    <name type="scientific">Fusarium mangiferae</name>
    <name type="common">Mango malformation disease fungus</name>
    <dbReference type="NCBI Taxonomy" id="192010"/>
    <lineage>
        <taxon>Eukaryota</taxon>
        <taxon>Fungi</taxon>
        <taxon>Dikarya</taxon>
        <taxon>Ascomycota</taxon>
        <taxon>Pezizomycotina</taxon>
        <taxon>Sordariomycetes</taxon>
        <taxon>Hypocreomycetidae</taxon>
        <taxon>Hypocreales</taxon>
        <taxon>Nectriaceae</taxon>
        <taxon>Fusarium</taxon>
        <taxon>Fusarium fujikuroi species complex</taxon>
    </lineage>
</organism>
<dbReference type="AlphaFoldDB" id="A0A1L7U272"/>
<evidence type="ECO:0000256" key="1">
    <source>
        <dbReference type="SAM" id="MobiDB-lite"/>
    </source>
</evidence>
<accession>A0A1L7U272</accession>
<dbReference type="EMBL" id="FCQH01000012">
    <property type="protein sequence ID" value="CVL02085.1"/>
    <property type="molecule type" value="Genomic_DNA"/>
</dbReference>
<dbReference type="GeneID" id="65087465"/>
<feature type="compositionally biased region" description="Basic and acidic residues" evidence="1">
    <location>
        <begin position="110"/>
        <end position="119"/>
    </location>
</feature>
<feature type="region of interest" description="Disordered" evidence="1">
    <location>
        <begin position="79"/>
        <end position="151"/>
    </location>
</feature>
<evidence type="ECO:0000313" key="2">
    <source>
        <dbReference type="EMBL" id="CVL02085.1"/>
    </source>
</evidence>
<reference evidence="3" key="1">
    <citation type="journal article" date="2016" name="Genome Biol. Evol.">
        <title>Comparative 'omics' of the Fusarium fujikuroi species complex highlights differences in genetic potential and metabolite synthesis.</title>
        <authorList>
            <person name="Niehaus E.-M."/>
            <person name="Muensterkoetter M."/>
            <person name="Proctor R.H."/>
            <person name="Brown D.W."/>
            <person name="Sharon A."/>
            <person name="Idan Y."/>
            <person name="Oren-Young L."/>
            <person name="Sieber C.M."/>
            <person name="Novak O."/>
            <person name="Pencik A."/>
            <person name="Tarkowska D."/>
            <person name="Hromadova K."/>
            <person name="Freeman S."/>
            <person name="Maymon M."/>
            <person name="Elazar M."/>
            <person name="Youssef S.A."/>
            <person name="El-Shabrawy E.S.M."/>
            <person name="Shalaby A.B.A."/>
            <person name="Houterman P."/>
            <person name="Brock N.L."/>
            <person name="Burkhardt I."/>
            <person name="Tsavkelova E.A."/>
            <person name="Dickschat J.S."/>
            <person name="Galuszka P."/>
            <person name="Gueldener U."/>
            <person name="Tudzynski B."/>
        </authorList>
    </citation>
    <scope>NUCLEOTIDE SEQUENCE [LARGE SCALE GENOMIC DNA]</scope>
    <source>
        <strain evidence="3">MRC7560</strain>
    </source>
</reference>